<evidence type="ECO:0000313" key="5">
    <source>
        <dbReference type="Proteomes" id="UP000481288"/>
    </source>
</evidence>
<sequence length="733" mass="80611">MSTTQKTLEVKIRPYSVPNSERPDLKGASRVHLSAETLLELNLRSGLPCYLWKDDPEKRREAIAWATTEKNLNKAVMQTSKAFQEAYGFKLGDDVNICAAGAEVTTVESVVLRDITPKLGTSDVPELDNEDQAHWEWCLKKEGRAEVIFAGMTFKNVTLLSSKRTFVVDLVNGTPTGHGTFDKKTSSVKISNQIDQPQINTVLPELQLVNIAGIDQALKKLNDFLGGFKDKFSPQEQKSCAVLLHGGHGSGKTFLIDQIISTGWGKVHRVESDMKPPAIRTFFRDAKLSQPSIIVIDDLEDLVSKEDSISASITKVLGEELDALVGGHSNTLPQVLVVGATLNANRIPISLRNLGRFKKDILLPIPDSAARKAILKSLSPPLHPDVPIDTLEKLGERTHAYTAKDLRELLNEAYEIERIARRGKSETEAPENSYLLEQDHIEQALLLVRPTAMHDITLQPPSVKWDEIGGQENVKEALRQAVETPLLHPERMARLGGAAKKGILLYGPPGCSKTLSAQAMATEVGFNFFAVKGAELLNMYVGESERSVREIFARARAASPSIIFFDEVDAIGGKRAFGARNNGVNVLTTLLNEMDGIETLKGVMVLAATNQPQTLDAALLRPGRFDQLIYVAPPDLAGREAILRVKQRKMDMADDVDIPLLAQLTEGYSGAEVVSICQTAIDKVLKKCEQTGLELQLQMDDFKEAVTTVKKQITPEMVQGYEKWARGARGDTD</sequence>
<evidence type="ECO:0000256" key="1">
    <source>
        <dbReference type="ARBA" id="ARBA00022741"/>
    </source>
</evidence>
<dbReference type="SMART" id="SM00382">
    <property type="entry name" value="AAA"/>
    <property type="match status" value="2"/>
</dbReference>
<dbReference type="InterPro" id="IPR003593">
    <property type="entry name" value="AAA+_ATPase"/>
</dbReference>
<dbReference type="InterPro" id="IPR003960">
    <property type="entry name" value="ATPase_AAA_CS"/>
</dbReference>
<feature type="domain" description="AAA+ ATPase" evidence="3">
    <location>
        <begin position="499"/>
        <end position="635"/>
    </location>
</feature>
<dbReference type="GO" id="GO:0005737">
    <property type="term" value="C:cytoplasm"/>
    <property type="evidence" value="ECO:0007669"/>
    <property type="project" value="TreeGrafter"/>
</dbReference>
<keyword evidence="1" id="KW-0547">Nucleotide-binding</keyword>
<organism evidence="4 5">
    <name type="scientific">Lachnellula cervina</name>
    <dbReference type="NCBI Taxonomy" id="1316786"/>
    <lineage>
        <taxon>Eukaryota</taxon>
        <taxon>Fungi</taxon>
        <taxon>Dikarya</taxon>
        <taxon>Ascomycota</taxon>
        <taxon>Pezizomycotina</taxon>
        <taxon>Leotiomycetes</taxon>
        <taxon>Helotiales</taxon>
        <taxon>Lachnaceae</taxon>
        <taxon>Lachnellula</taxon>
    </lineage>
</organism>
<dbReference type="GO" id="GO:0005524">
    <property type="term" value="F:ATP binding"/>
    <property type="evidence" value="ECO:0007669"/>
    <property type="project" value="UniProtKB-KW"/>
</dbReference>
<dbReference type="Pfam" id="PF17862">
    <property type="entry name" value="AAA_lid_3"/>
    <property type="match status" value="1"/>
</dbReference>
<dbReference type="FunFam" id="3.40.50.300:FF:001721">
    <property type="entry name" value="AAA family ATPase, putative"/>
    <property type="match status" value="1"/>
</dbReference>
<dbReference type="InterPro" id="IPR003959">
    <property type="entry name" value="ATPase_AAA_core"/>
</dbReference>
<dbReference type="PANTHER" id="PTHR23077:SF27">
    <property type="entry name" value="ATPASE FAMILY GENE 2 PROTEIN HOMOLOG A"/>
    <property type="match status" value="1"/>
</dbReference>
<dbReference type="InterPro" id="IPR050168">
    <property type="entry name" value="AAA_ATPase_domain"/>
</dbReference>
<evidence type="ECO:0000256" key="2">
    <source>
        <dbReference type="ARBA" id="ARBA00022840"/>
    </source>
</evidence>
<dbReference type="InterPro" id="IPR041569">
    <property type="entry name" value="AAA_lid_3"/>
</dbReference>
<keyword evidence="5" id="KW-1185">Reference proteome</keyword>
<dbReference type="GO" id="GO:0016887">
    <property type="term" value="F:ATP hydrolysis activity"/>
    <property type="evidence" value="ECO:0007669"/>
    <property type="project" value="InterPro"/>
</dbReference>
<comment type="caution">
    <text evidence="4">The sequence shown here is derived from an EMBL/GenBank/DDBJ whole genome shotgun (WGS) entry which is preliminary data.</text>
</comment>
<dbReference type="PANTHER" id="PTHR23077">
    <property type="entry name" value="AAA-FAMILY ATPASE"/>
    <property type="match status" value="1"/>
</dbReference>
<evidence type="ECO:0000259" key="3">
    <source>
        <dbReference type="SMART" id="SM00382"/>
    </source>
</evidence>
<feature type="domain" description="AAA+ ATPase" evidence="3">
    <location>
        <begin position="238"/>
        <end position="367"/>
    </location>
</feature>
<keyword evidence="2" id="KW-0067">ATP-binding</keyword>
<name>A0A7D8URB7_9HELO</name>
<dbReference type="AlphaFoldDB" id="A0A7D8URB7"/>
<evidence type="ECO:0000313" key="4">
    <source>
        <dbReference type="EMBL" id="TVY53841.1"/>
    </source>
</evidence>
<dbReference type="Gene3D" id="1.10.8.60">
    <property type="match status" value="2"/>
</dbReference>
<gene>
    <name evidence="4" type="primary">afg2</name>
    <name evidence="4" type="ORF">LCER1_G004077</name>
</gene>
<dbReference type="InterPro" id="IPR027417">
    <property type="entry name" value="P-loop_NTPase"/>
</dbReference>
<accession>A0A7D8URB7</accession>
<reference evidence="4 5" key="1">
    <citation type="submission" date="2018-05" db="EMBL/GenBank/DDBJ databases">
        <title>Whole genome sequencing for identification of molecular markers to develop diagnostic detection tools for the regulated plant pathogen Lachnellula willkommii.</title>
        <authorList>
            <person name="Giroux E."/>
            <person name="Bilodeau G."/>
        </authorList>
    </citation>
    <scope>NUCLEOTIDE SEQUENCE [LARGE SCALE GENOMIC DNA]</scope>
    <source>
        <strain evidence="4 5">CBS 625.97</strain>
    </source>
</reference>
<dbReference type="Pfam" id="PF00004">
    <property type="entry name" value="AAA"/>
    <property type="match status" value="2"/>
</dbReference>
<dbReference type="EMBL" id="QGMG01000407">
    <property type="protein sequence ID" value="TVY53841.1"/>
    <property type="molecule type" value="Genomic_DNA"/>
</dbReference>
<dbReference type="Proteomes" id="UP000481288">
    <property type="component" value="Unassembled WGS sequence"/>
</dbReference>
<protein>
    <submittedName>
        <fullName evidence="4">ATPase family gene 2 protein</fullName>
    </submittedName>
</protein>
<dbReference type="SUPFAM" id="SSF52540">
    <property type="entry name" value="P-loop containing nucleoside triphosphate hydrolases"/>
    <property type="match status" value="2"/>
</dbReference>
<proteinExistence type="predicted"/>
<dbReference type="OrthoDB" id="27435at2759"/>
<dbReference type="Gene3D" id="3.40.50.300">
    <property type="entry name" value="P-loop containing nucleotide triphosphate hydrolases"/>
    <property type="match status" value="2"/>
</dbReference>
<dbReference type="PROSITE" id="PS00674">
    <property type="entry name" value="AAA"/>
    <property type="match status" value="1"/>
</dbReference>